<evidence type="ECO:0000313" key="4">
    <source>
        <dbReference type="Proteomes" id="UP000642070"/>
    </source>
</evidence>
<protein>
    <recommendedName>
        <fullName evidence="2">Methyltransferase domain-containing protein</fullName>
    </recommendedName>
</protein>
<organism evidence="3 4">
    <name type="scientific">Dactylosporangium sucinum</name>
    <dbReference type="NCBI Taxonomy" id="1424081"/>
    <lineage>
        <taxon>Bacteria</taxon>
        <taxon>Bacillati</taxon>
        <taxon>Actinomycetota</taxon>
        <taxon>Actinomycetes</taxon>
        <taxon>Micromonosporales</taxon>
        <taxon>Micromonosporaceae</taxon>
        <taxon>Dactylosporangium</taxon>
    </lineage>
</organism>
<dbReference type="Gene3D" id="3.40.50.150">
    <property type="entry name" value="Vaccinia Virus protein VP39"/>
    <property type="match status" value="1"/>
</dbReference>
<evidence type="ECO:0000259" key="2">
    <source>
        <dbReference type="Pfam" id="PF13649"/>
    </source>
</evidence>
<dbReference type="Proteomes" id="UP000642070">
    <property type="component" value="Unassembled WGS sequence"/>
</dbReference>
<keyword evidence="4" id="KW-1185">Reference proteome</keyword>
<dbReference type="RefSeq" id="WP_190252145.1">
    <property type="nucleotide sequence ID" value="NZ_BMPI01000023.1"/>
</dbReference>
<dbReference type="Pfam" id="PF13649">
    <property type="entry name" value="Methyltransf_25"/>
    <property type="match status" value="1"/>
</dbReference>
<accession>A0A917TW56</accession>
<evidence type="ECO:0000313" key="3">
    <source>
        <dbReference type="EMBL" id="GGM40862.1"/>
    </source>
</evidence>
<dbReference type="SUPFAM" id="SSF53335">
    <property type="entry name" value="S-adenosyl-L-methionine-dependent methyltransferases"/>
    <property type="match status" value="1"/>
</dbReference>
<dbReference type="AlphaFoldDB" id="A0A917TW56"/>
<dbReference type="GO" id="GO:0016740">
    <property type="term" value="F:transferase activity"/>
    <property type="evidence" value="ECO:0007669"/>
    <property type="project" value="UniProtKB-KW"/>
</dbReference>
<dbReference type="PANTHER" id="PTHR43861">
    <property type="entry name" value="TRANS-ACONITATE 2-METHYLTRANSFERASE-RELATED"/>
    <property type="match status" value="1"/>
</dbReference>
<reference evidence="3" key="1">
    <citation type="journal article" date="2014" name="Int. J. Syst. Evol. Microbiol.">
        <title>Complete genome sequence of Corynebacterium casei LMG S-19264T (=DSM 44701T), isolated from a smear-ripened cheese.</title>
        <authorList>
            <consortium name="US DOE Joint Genome Institute (JGI-PGF)"/>
            <person name="Walter F."/>
            <person name="Albersmeier A."/>
            <person name="Kalinowski J."/>
            <person name="Ruckert C."/>
        </authorList>
    </citation>
    <scope>NUCLEOTIDE SEQUENCE</scope>
    <source>
        <strain evidence="3">JCM 19831</strain>
    </source>
</reference>
<sequence length="206" mass="22157">MTIEMFTEDYWEQRYRSRGALWSGRPNAHLVSDVAGLEPGAALDVGCGEGADAIWLARRGWRVTGADISPTALERAAEHARAAGVEATWVRADVLSWVPEPGRYDLVTAGFVHVPAGLREPLFARLAEAVAPGGTLLIAGHHPSDVGVVPRPDVPELFFTADELAAALDPGAWEVQAADARPRTVAHPEHGGEVTIHDAVLRARRR</sequence>
<proteinExistence type="predicted"/>
<keyword evidence="1" id="KW-0808">Transferase</keyword>
<dbReference type="InterPro" id="IPR029063">
    <property type="entry name" value="SAM-dependent_MTases_sf"/>
</dbReference>
<gene>
    <name evidence="3" type="ORF">GCM10007977_047870</name>
</gene>
<dbReference type="InterPro" id="IPR041698">
    <property type="entry name" value="Methyltransf_25"/>
</dbReference>
<evidence type="ECO:0000256" key="1">
    <source>
        <dbReference type="ARBA" id="ARBA00022679"/>
    </source>
</evidence>
<dbReference type="EMBL" id="BMPI01000023">
    <property type="protein sequence ID" value="GGM40862.1"/>
    <property type="molecule type" value="Genomic_DNA"/>
</dbReference>
<reference evidence="3" key="2">
    <citation type="submission" date="2020-09" db="EMBL/GenBank/DDBJ databases">
        <authorList>
            <person name="Sun Q."/>
            <person name="Ohkuma M."/>
        </authorList>
    </citation>
    <scope>NUCLEOTIDE SEQUENCE</scope>
    <source>
        <strain evidence="3">JCM 19831</strain>
    </source>
</reference>
<feature type="domain" description="Methyltransferase" evidence="2">
    <location>
        <begin position="43"/>
        <end position="134"/>
    </location>
</feature>
<dbReference type="CDD" id="cd02440">
    <property type="entry name" value="AdoMet_MTases"/>
    <property type="match status" value="1"/>
</dbReference>
<comment type="caution">
    <text evidence="3">The sequence shown here is derived from an EMBL/GenBank/DDBJ whole genome shotgun (WGS) entry which is preliminary data.</text>
</comment>
<name>A0A917TW56_9ACTN</name>